<name>A0A482IRH6_9BURK</name>
<protein>
    <submittedName>
        <fullName evidence="1">Uncharacterized protein</fullName>
    </submittedName>
</protein>
<organism evidence="1 2">
    <name type="scientific">Cupriavidus metallidurans</name>
    <dbReference type="NCBI Taxonomy" id="119219"/>
    <lineage>
        <taxon>Bacteria</taxon>
        <taxon>Pseudomonadati</taxon>
        <taxon>Pseudomonadota</taxon>
        <taxon>Betaproteobacteria</taxon>
        <taxon>Burkholderiales</taxon>
        <taxon>Burkholderiaceae</taxon>
        <taxon>Cupriavidus</taxon>
    </lineage>
</organism>
<gene>
    <name evidence="1" type="ORF">DDF84_010400</name>
</gene>
<evidence type="ECO:0000313" key="2">
    <source>
        <dbReference type="Proteomes" id="UP000253772"/>
    </source>
</evidence>
<dbReference type="AlphaFoldDB" id="A0A482IRH6"/>
<evidence type="ECO:0000313" key="1">
    <source>
        <dbReference type="EMBL" id="QBP10137.1"/>
    </source>
</evidence>
<proteinExistence type="predicted"/>
<accession>A0A482IRH6</accession>
<dbReference type="Proteomes" id="UP000253772">
    <property type="component" value="Chromosome c1"/>
</dbReference>
<sequence>MSETQLIDHLADEIAKRVVPAIPVSVQLWNAKLIGNYLRRSPAAVMERVITLPGFPKPIRLPTQKEGSRGQPLWEASEVIAWVRSHKEKIVGRPRKVD</sequence>
<dbReference type="OrthoDB" id="8595257at2"/>
<dbReference type="EMBL" id="CP037900">
    <property type="protein sequence ID" value="QBP10137.1"/>
    <property type="molecule type" value="Genomic_DNA"/>
</dbReference>
<dbReference type="RefSeq" id="WP_111733483.1">
    <property type="nucleotide sequence ID" value="NZ_CP037900.1"/>
</dbReference>
<reference evidence="1 2" key="1">
    <citation type="submission" date="2019-03" db="EMBL/GenBank/DDBJ databases">
        <title>Comparative insights into the high quality Complete genome sequence of highly metal resistant Cupriavidus metallidurans strain BS1 isolated from a gold-copper mine.</title>
        <authorList>
            <person name="Mazhar H.S."/>
            <person name="Rensing C."/>
        </authorList>
    </citation>
    <scope>NUCLEOTIDE SEQUENCE [LARGE SCALE GENOMIC DNA]</scope>
    <source>
        <strain evidence="1 2">BS1</strain>
    </source>
</reference>